<sequence length="581" mass="67359">MFKKLNIKEKGCDNESLLSDRFHIQKILLDFDREASIHLDDENTEELLIQFSKIYSEYVIPLTAVTINESLVKSWSLFDIYLKLELCGGCIEHFILAFQMISSIITTNPNSVYLLFAPLNERTDICPIKYICLMLSNSFYGLDPKSPEFENLLTSISFLQTDYIGNGIEDEFIRNLENGQKDNLKAIKNEESENKKFKLEELAVNLITDSLDLLELILKYIDDLSLMYEVDFKQTENFIICIKALIDTYSPIFQTILSSKMMLKLHGKETDKIKETRIIVLRIFERLALVLFNTGLLPYFLESLNKEIVSNQGTVFESLMDILSPDFPNWYTFKYKGLEELKNFIFSLQLQFTGFLFLKTICNTIEEPSSAVNMFLNVRKHHIPFDELPDFISESNYWFSDIKDKLDFDKENTIFGNFSEYGNSLPKYVNSIFSNLFYRVAAVAFHNGLKLQQNMIDFSQITETFHEGVIGSETLALKRLYSLKTDLFIVNTQIITFIISSIVSISAEVVSDDEFIKSNPTAEVISILHLFLVWICEFVFDYKSKIPIFYHILEEINIIKIRLPILYNAFNNKDSTNDSKI</sequence>
<reference evidence="2 3" key="1">
    <citation type="submission" date="2014-11" db="EMBL/GenBank/DDBJ databases">
        <title>Comparative genomic analysis of Cryptosporidium hominis reveals occurrence of genetic recombination in virulent subtypes.</title>
        <authorList>
            <person name="Guo Y."/>
            <person name="Tang K."/>
            <person name="Frace M."/>
            <person name="Li N."/>
            <person name="Roellig D.M."/>
            <person name="Sammons S."/>
            <person name="Knipe K."/>
            <person name="Rowe L."/>
            <person name="Feng Y."/>
            <person name="Xiao L."/>
        </authorList>
    </citation>
    <scope>NUCLEOTIDE SEQUENCE [LARGE SCALE GENOMIC DNA]</scope>
    <source>
        <strain evidence="2">30976</strain>
    </source>
</reference>
<proteinExistence type="predicted"/>
<evidence type="ECO:0000313" key="2">
    <source>
        <dbReference type="EMBL" id="PPS95740.1"/>
    </source>
</evidence>
<evidence type="ECO:0000313" key="3">
    <source>
        <dbReference type="Proteomes" id="UP001429100"/>
    </source>
</evidence>
<dbReference type="VEuPathDB" id="CryptoDB:GY17_00002430"/>
<keyword evidence="3" id="KW-1185">Reference proteome</keyword>
<dbReference type="OrthoDB" id="342892at2759"/>
<dbReference type="AlphaFoldDB" id="A0A0S4TJH6"/>
<name>A0A0S4TJH6_CRYHO</name>
<gene>
    <name evidence="1" type="ORF">CHUDEA7_5430</name>
    <name evidence="2" type="ORF">GY17_00002430</name>
</gene>
<dbReference type="EMBL" id="JTAI01000006">
    <property type="protein sequence ID" value="PPS95740.1"/>
    <property type="molecule type" value="Genomic_DNA"/>
</dbReference>
<reference evidence="2 3" key="3">
    <citation type="submission" date="2017-10" db="EMBL/GenBank/DDBJ databases">
        <title>Consistent, comparative and evidence-based genome annotation and re-annotation for the closely-related species, Cryptosporidium parvum, C. hominis and C. tyzzeri.</title>
        <authorList>
            <person name="Baptista R.P."/>
            <person name="Li Y."/>
            <person name="Sateriale A."/>
            <person name="Striepen B."/>
            <person name="Kissinger J.C."/>
        </authorList>
    </citation>
    <scope>NUCLEOTIDE SEQUENCE [LARGE SCALE GENOMIC DNA]</scope>
    <source>
        <strain evidence="2">30976</strain>
    </source>
</reference>
<dbReference type="VEuPathDB" id="CryptoDB:Chro.70603"/>
<dbReference type="VEuPathDB" id="CryptoDB:ChTU502y2012_407g2680"/>
<accession>A0A0S4TJH6</accession>
<reference evidence="1" key="2">
    <citation type="submission" date="2015-08" db="EMBL/GenBank/DDBJ databases">
        <authorList>
            <person name="Babu N.S."/>
            <person name="Beckwith C.J."/>
            <person name="Beseler K.G."/>
            <person name="Brison A."/>
            <person name="Carone J.V."/>
            <person name="Caskin T.P."/>
            <person name="Diamond M."/>
            <person name="Durham M.E."/>
            <person name="Foxe J.M."/>
            <person name="Go M."/>
            <person name="Henderson B.A."/>
            <person name="Jones I.B."/>
            <person name="McGettigan J.A."/>
            <person name="Micheletti S.J."/>
            <person name="Nasrallah M.E."/>
            <person name="Ortiz D."/>
            <person name="Piller C.R."/>
            <person name="Privatt S.R."/>
            <person name="Schneider S.L."/>
            <person name="Sharp S."/>
            <person name="Smith T.C."/>
            <person name="Stanton J.D."/>
            <person name="Ullery H.E."/>
            <person name="Wilson R.J."/>
            <person name="Serrano M.G."/>
            <person name="Buck G."/>
            <person name="Lee V."/>
            <person name="Wang Y."/>
            <person name="Carvalho R."/>
            <person name="Voegtly L."/>
            <person name="Shi R."/>
            <person name="Duckworth R."/>
            <person name="Johnson A."/>
            <person name="Loviza R."/>
            <person name="Walstead R."/>
            <person name="Shah Z."/>
            <person name="Kiflezghi M."/>
            <person name="Wade K."/>
            <person name="Ball S.L."/>
            <person name="Bradley K.W."/>
            <person name="Asai D.J."/>
            <person name="Bowman C.A."/>
            <person name="Russell D.A."/>
            <person name="Pope W.H."/>
            <person name="Jacobs-Sera D."/>
            <person name="Hendrix R.W."/>
            <person name="Hatfull G.F."/>
        </authorList>
    </citation>
    <scope>NUCLEOTIDE SEQUENCE [LARGE SCALE GENOMIC DNA]</scope>
</reference>
<dbReference type="Proteomes" id="UP000199752">
    <property type="component" value="Chromosome 7"/>
</dbReference>
<dbReference type="EMBL" id="LN877953">
    <property type="protein sequence ID" value="CUV07534.1"/>
    <property type="molecule type" value="Genomic_DNA"/>
</dbReference>
<dbReference type="Proteomes" id="UP001429100">
    <property type="component" value="Unassembled WGS sequence"/>
</dbReference>
<dbReference type="VEuPathDB" id="CryptoDB:CHUDEA7_5430"/>
<organism evidence="1">
    <name type="scientific">Cryptosporidium hominis</name>
    <dbReference type="NCBI Taxonomy" id="237895"/>
    <lineage>
        <taxon>Eukaryota</taxon>
        <taxon>Sar</taxon>
        <taxon>Alveolata</taxon>
        <taxon>Apicomplexa</taxon>
        <taxon>Conoidasida</taxon>
        <taxon>Coccidia</taxon>
        <taxon>Eucoccidiorida</taxon>
        <taxon>Eimeriorina</taxon>
        <taxon>Cryptosporidiidae</taxon>
        <taxon>Cryptosporidium</taxon>
    </lineage>
</organism>
<evidence type="ECO:0000313" key="1">
    <source>
        <dbReference type="EMBL" id="CUV07534.1"/>
    </source>
</evidence>
<protein>
    <submittedName>
        <fullName evidence="1">Uncharacterized protein</fullName>
    </submittedName>
</protein>